<evidence type="ECO:0000313" key="6">
    <source>
        <dbReference type="EMBL" id="HIY67202.1"/>
    </source>
</evidence>
<reference evidence="6" key="1">
    <citation type="journal article" date="2021" name="PeerJ">
        <title>Extensive microbial diversity within the chicken gut microbiome revealed by metagenomics and culture.</title>
        <authorList>
            <person name="Gilroy R."/>
            <person name="Ravi A."/>
            <person name="Getino M."/>
            <person name="Pursley I."/>
            <person name="Horton D.L."/>
            <person name="Alikhan N.F."/>
            <person name="Baker D."/>
            <person name="Gharbi K."/>
            <person name="Hall N."/>
            <person name="Watson M."/>
            <person name="Adriaenssens E.M."/>
            <person name="Foster-Nyarko E."/>
            <person name="Jarju S."/>
            <person name="Secka A."/>
            <person name="Antonio M."/>
            <person name="Oren A."/>
            <person name="Chaudhuri R.R."/>
            <person name="La Ragione R."/>
            <person name="Hildebrand F."/>
            <person name="Pallen M.J."/>
        </authorList>
    </citation>
    <scope>NUCLEOTIDE SEQUENCE</scope>
    <source>
        <strain evidence="6">ChiGjej1B1-98</strain>
    </source>
</reference>
<dbReference type="GO" id="GO:0016491">
    <property type="term" value="F:oxidoreductase activity"/>
    <property type="evidence" value="ECO:0007669"/>
    <property type="project" value="UniProtKB-KW"/>
</dbReference>
<evidence type="ECO:0000256" key="2">
    <source>
        <dbReference type="ARBA" id="ARBA00022630"/>
    </source>
</evidence>
<keyword evidence="2" id="KW-0285">Flavoprotein</keyword>
<dbReference type="Pfam" id="PF07992">
    <property type="entry name" value="Pyr_redox_2"/>
    <property type="match status" value="1"/>
</dbReference>
<evidence type="ECO:0000313" key="7">
    <source>
        <dbReference type="Proteomes" id="UP000824005"/>
    </source>
</evidence>
<dbReference type="SUPFAM" id="SSF51971">
    <property type="entry name" value="Nucleotide-binding domain"/>
    <property type="match status" value="1"/>
</dbReference>
<name>A0A9D2CAD5_9MICO</name>
<gene>
    <name evidence="6" type="ORF">H9830_13105</name>
</gene>
<evidence type="ECO:0000256" key="4">
    <source>
        <dbReference type="ARBA" id="ARBA00023002"/>
    </source>
</evidence>
<organism evidence="6 7">
    <name type="scientific">Candidatus Agrococcus pullicola</name>
    <dbReference type="NCBI Taxonomy" id="2838429"/>
    <lineage>
        <taxon>Bacteria</taxon>
        <taxon>Bacillati</taxon>
        <taxon>Actinomycetota</taxon>
        <taxon>Actinomycetes</taxon>
        <taxon>Micrococcales</taxon>
        <taxon>Microbacteriaceae</taxon>
        <taxon>Agrococcus</taxon>
    </lineage>
</organism>
<dbReference type="InterPro" id="IPR051793">
    <property type="entry name" value="NADH:flavin_oxidoreductase"/>
</dbReference>
<dbReference type="EMBL" id="DXDC01000396">
    <property type="protein sequence ID" value="HIY67202.1"/>
    <property type="molecule type" value="Genomic_DNA"/>
</dbReference>
<keyword evidence="4" id="KW-0560">Oxidoreductase</keyword>
<comment type="caution">
    <text evidence="6">The sequence shown here is derived from an EMBL/GenBank/DDBJ whole genome shotgun (WGS) entry which is preliminary data.</text>
</comment>
<protein>
    <submittedName>
        <fullName evidence="6">NAD(P)-binding protein</fullName>
    </submittedName>
</protein>
<dbReference type="InterPro" id="IPR023753">
    <property type="entry name" value="FAD/NAD-binding_dom"/>
</dbReference>
<dbReference type="AlphaFoldDB" id="A0A9D2CAD5"/>
<dbReference type="PANTHER" id="PTHR42917">
    <property type="entry name" value="2,4-DIENOYL-COA REDUCTASE"/>
    <property type="match status" value="1"/>
</dbReference>
<dbReference type="Proteomes" id="UP000824005">
    <property type="component" value="Unassembled WGS sequence"/>
</dbReference>
<evidence type="ECO:0000256" key="3">
    <source>
        <dbReference type="ARBA" id="ARBA00022643"/>
    </source>
</evidence>
<reference evidence="6" key="2">
    <citation type="submission" date="2021-04" db="EMBL/GenBank/DDBJ databases">
        <authorList>
            <person name="Gilroy R."/>
        </authorList>
    </citation>
    <scope>NUCLEOTIDE SEQUENCE</scope>
    <source>
        <strain evidence="6">ChiGjej1B1-98</strain>
    </source>
</reference>
<feature type="non-terminal residue" evidence="6">
    <location>
        <position position="121"/>
    </location>
</feature>
<comment type="cofactor">
    <cofactor evidence="1">
        <name>FMN</name>
        <dbReference type="ChEBI" id="CHEBI:58210"/>
    </cofactor>
</comment>
<keyword evidence="3" id="KW-0288">FMN</keyword>
<proteinExistence type="predicted"/>
<dbReference type="PANTHER" id="PTHR42917:SF2">
    <property type="entry name" value="2,4-DIENOYL-COA REDUCTASE [(2E)-ENOYL-COA-PRODUCING]"/>
    <property type="match status" value="1"/>
</dbReference>
<evidence type="ECO:0000259" key="5">
    <source>
        <dbReference type="Pfam" id="PF07992"/>
    </source>
</evidence>
<accession>A0A9D2CAD5</accession>
<feature type="domain" description="FAD/NAD(P)-binding" evidence="5">
    <location>
        <begin position="25"/>
        <end position="99"/>
    </location>
</feature>
<dbReference type="Gene3D" id="3.40.50.720">
    <property type="entry name" value="NAD(P)-binding Rossmann-like Domain"/>
    <property type="match status" value="1"/>
</dbReference>
<evidence type="ECO:0000256" key="1">
    <source>
        <dbReference type="ARBA" id="ARBA00001917"/>
    </source>
</evidence>
<sequence>MFRLRGTRSSQVPHVITAVAESERKKVVIVGAGPAGLEAARVCAERGHRVVVFEAASTHGGQVCLAARSERRRDLIGIVDWRIDQAKKHGAEIRLNTHAGADEVLAEDPDFVIVATGGLPD</sequence>
<dbReference type="PRINTS" id="PR00419">
    <property type="entry name" value="ADXRDTASE"/>
</dbReference>